<keyword evidence="1" id="KW-0694">RNA-binding</keyword>
<dbReference type="PANTHER" id="PTHR34427">
    <property type="entry name" value="DUF4283 DOMAIN PROTEIN"/>
    <property type="match status" value="1"/>
</dbReference>
<evidence type="ECO:0000313" key="4">
    <source>
        <dbReference type="EMBL" id="KAJ0217709.1"/>
    </source>
</evidence>
<evidence type="ECO:0000313" key="5">
    <source>
        <dbReference type="Proteomes" id="UP000235145"/>
    </source>
</evidence>
<gene>
    <name evidence="4" type="ORF">LSAT_V11C300129490</name>
</gene>
<organism evidence="4 5">
    <name type="scientific">Lactuca sativa</name>
    <name type="common">Garden lettuce</name>
    <dbReference type="NCBI Taxonomy" id="4236"/>
    <lineage>
        <taxon>Eukaryota</taxon>
        <taxon>Viridiplantae</taxon>
        <taxon>Streptophyta</taxon>
        <taxon>Embryophyta</taxon>
        <taxon>Tracheophyta</taxon>
        <taxon>Spermatophyta</taxon>
        <taxon>Magnoliopsida</taxon>
        <taxon>eudicotyledons</taxon>
        <taxon>Gunneridae</taxon>
        <taxon>Pentapetalae</taxon>
        <taxon>asterids</taxon>
        <taxon>campanulids</taxon>
        <taxon>Asterales</taxon>
        <taxon>Asteraceae</taxon>
        <taxon>Cichorioideae</taxon>
        <taxon>Cichorieae</taxon>
        <taxon>Lactucinae</taxon>
        <taxon>Lactuca</taxon>
    </lineage>
</organism>
<name>A0A9R1W5U7_LACSA</name>
<dbReference type="Pfam" id="PF00076">
    <property type="entry name" value="RRM_1"/>
    <property type="match status" value="1"/>
</dbReference>
<dbReference type="InterPro" id="IPR012677">
    <property type="entry name" value="Nucleotide-bd_a/b_plait_sf"/>
</dbReference>
<dbReference type="GO" id="GO:0000381">
    <property type="term" value="P:regulation of alternative mRNA splicing, via spliceosome"/>
    <property type="evidence" value="ECO:0000318"/>
    <property type="project" value="GO_Central"/>
</dbReference>
<feature type="domain" description="RRM" evidence="3">
    <location>
        <begin position="23"/>
        <end position="100"/>
    </location>
</feature>
<reference evidence="4 5" key="1">
    <citation type="journal article" date="2017" name="Nat. Commun.">
        <title>Genome assembly with in vitro proximity ligation data and whole-genome triplication in lettuce.</title>
        <authorList>
            <person name="Reyes-Chin-Wo S."/>
            <person name="Wang Z."/>
            <person name="Yang X."/>
            <person name="Kozik A."/>
            <person name="Arikit S."/>
            <person name="Song C."/>
            <person name="Xia L."/>
            <person name="Froenicke L."/>
            <person name="Lavelle D.O."/>
            <person name="Truco M.J."/>
            <person name="Xia R."/>
            <person name="Zhu S."/>
            <person name="Xu C."/>
            <person name="Xu H."/>
            <person name="Xu X."/>
            <person name="Cox K."/>
            <person name="Korf I."/>
            <person name="Meyers B.C."/>
            <person name="Michelmore R.W."/>
        </authorList>
    </citation>
    <scope>NUCLEOTIDE SEQUENCE [LARGE SCALE GENOMIC DNA]</scope>
    <source>
        <strain evidence="5">cv. Salinas</strain>
        <tissue evidence="4">Seedlings</tissue>
    </source>
</reference>
<dbReference type="SMART" id="SM00360">
    <property type="entry name" value="RRM"/>
    <property type="match status" value="1"/>
</dbReference>
<proteinExistence type="predicted"/>
<dbReference type="InterPro" id="IPR000504">
    <property type="entry name" value="RRM_dom"/>
</dbReference>
<evidence type="ECO:0000259" key="3">
    <source>
        <dbReference type="PROSITE" id="PS50102"/>
    </source>
</evidence>
<dbReference type="SUPFAM" id="SSF54928">
    <property type="entry name" value="RNA-binding domain, RBD"/>
    <property type="match status" value="1"/>
</dbReference>
<dbReference type="EMBL" id="NBSK02000003">
    <property type="protein sequence ID" value="KAJ0217709.1"/>
    <property type="molecule type" value="Genomic_DNA"/>
</dbReference>
<dbReference type="PROSITE" id="PS50102">
    <property type="entry name" value="RRM"/>
    <property type="match status" value="1"/>
</dbReference>
<keyword evidence="5" id="KW-1185">Reference proteome</keyword>
<dbReference type="CDD" id="cd00590">
    <property type="entry name" value="RRM_SF"/>
    <property type="match status" value="1"/>
</dbReference>
<accession>A0A9R1W5U7</accession>
<protein>
    <recommendedName>
        <fullName evidence="3">RRM domain-containing protein</fullName>
    </recommendedName>
</protein>
<feature type="compositionally biased region" description="Polar residues" evidence="2">
    <location>
        <begin position="450"/>
        <end position="460"/>
    </location>
</feature>
<sequence length="508" mass="56001">MDCWTQVRRKKTPANRRSRSDETSFFVSNIPTGATKDEFRRIFNVFGKLTDIYFGGRKGKNGKNFGFIRYNGVEDKRTLEAKLNGTVCTSCKLEINIARHERAPPETNNRKIHPPTPAKIKVDGGFVGNRSYAEVAGGRIGTEIPLNQAPIQLHVDDRVMRLASGNCLIGEVKTLDHLGHLPALMSIFSDVGVKVKYAGGMKAIIAFDSESLATSFLNIEDNWKGIFNYFKPVGDVDYDFERVASIRIVGLPIRLWCEENFSAIVRRFGKIIIPFDHIEDRLDLSVVKVGILTGAKKKINEEIRVEAEGKIFFLGLVEYEDEPWFPFRFDNEVQPCEPETDYVTSEEELHDEVDDPSGNDEDGISDTWIGDIEEGEIVPEESVDGAGDGVCSDDHGTIKISPVQKSLVASVSQQSHVCPSTGEAETTHGKQKEVSMVDVLKETRDGKINESGQGSTNLPTASGPKNAPNISEIEATTEIGAMIGFEIDAANKLLAEILGGNGELHVPQ</sequence>
<dbReference type="Proteomes" id="UP000235145">
    <property type="component" value="Unassembled WGS sequence"/>
</dbReference>
<evidence type="ECO:0000256" key="1">
    <source>
        <dbReference type="PROSITE-ProRule" id="PRU00176"/>
    </source>
</evidence>
<dbReference type="InterPro" id="IPR035979">
    <property type="entry name" value="RBD_domain_sf"/>
</dbReference>
<feature type="region of interest" description="Disordered" evidence="2">
    <location>
        <begin position="444"/>
        <end position="468"/>
    </location>
</feature>
<dbReference type="PANTHER" id="PTHR34427:SF5">
    <property type="entry name" value="DUF4283 DOMAIN-CONTAINING PROTEIN"/>
    <property type="match status" value="1"/>
</dbReference>
<dbReference type="GO" id="GO:0016607">
    <property type="term" value="C:nuclear speck"/>
    <property type="evidence" value="ECO:0000318"/>
    <property type="project" value="GO_Central"/>
</dbReference>
<dbReference type="AlphaFoldDB" id="A0A9R1W5U7"/>
<dbReference type="Gene3D" id="3.30.70.330">
    <property type="match status" value="1"/>
</dbReference>
<evidence type="ECO:0000256" key="2">
    <source>
        <dbReference type="SAM" id="MobiDB-lite"/>
    </source>
</evidence>
<comment type="caution">
    <text evidence="4">The sequence shown here is derived from an EMBL/GenBank/DDBJ whole genome shotgun (WGS) entry which is preliminary data.</text>
</comment>
<dbReference type="GO" id="GO:0003729">
    <property type="term" value="F:mRNA binding"/>
    <property type="evidence" value="ECO:0000318"/>
    <property type="project" value="GO_Central"/>
</dbReference>